<feature type="binding site" evidence="16">
    <location>
        <position position="53"/>
    </location>
    <ligand>
        <name>FAD</name>
        <dbReference type="ChEBI" id="CHEBI:57692"/>
    </ligand>
</feature>
<dbReference type="PRINTS" id="PR00411">
    <property type="entry name" value="PNDRDTASEI"/>
</dbReference>
<dbReference type="InterPro" id="IPR016156">
    <property type="entry name" value="FAD/NAD-linked_Rdtase_dimer_sf"/>
</dbReference>
<dbReference type="SUPFAM" id="SSF55424">
    <property type="entry name" value="FAD/NAD-linked reductases, dimerisation (C-terminal) domain"/>
    <property type="match status" value="1"/>
</dbReference>
<dbReference type="GO" id="GO:0050787">
    <property type="term" value="P:detoxification of mercury ion"/>
    <property type="evidence" value="ECO:0007669"/>
    <property type="project" value="InterPro"/>
</dbReference>
<organism evidence="21 22">
    <name type="scientific">Crystallibacter crystallopoietes</name>
    <dbReference type="NCBI Taxonomy" id="37928"/>
    <lineage>
        <taxon>Bacteria</taxon>
        <taxon>Bacillati</taxon>
        <taxon>Actinomycetota</taxon>
        <taxon>Actinomycetes</taxon>
        <taxon>Micrococcales</taxon>
        <taxon>Micrococcaceae</taxon>
        <taxon>Crystallibacter</taxon>
    </lineage>
</organism>
<sequence length="463" mass="47886">METNYEFDLAVVGSGGAAMAAAITARQAGKTVVLIERGTVGGTCVNVGCVPSKTLLAAAGTRHAALTNPFPGVPTSAQKADLGSLVSQKDKLIDQLRGAKYADVAKAYGFEIRSGEASFSDAETLAVDGKAVSARSFIIAAGAEPAAPNVAGLTDLDYLTSTTAMELIRLPRSMAIIGGGYVGVEQAQLFAHLGTKVTIIGRIAPSAEPEMVAVLRSVMEQDGITMLEEHAVSVTLKDGRTTVSTASGRNASAEKLLVATGRTARTNGLNLPAAGVATDERGFILVDDSQRTTNPRVFAAGDITGAPQYVYVAAATGKAAATNALRDNLRVPAGRVDYAGLPAVIFSCPQLATAGLTEAEGLAAGYRCECRVMSFEDVPRALVNQDTRGAIKMVAELGTGKVIGVSAIGDHAGEIMLPATYAIKAGMTTRQIADTWAPYLTMSESLRLVAGIFHNEMPTSCCA</sequence>
<dbReference type="InterPro" id="IPR004099">
    <property type="entry name" value="Pyr_nucl-diS_OxRdtase_dimer"/>
</dbReference>
<dbReference type="KEGG" id="acry:AC20117_20530"/>
<keyword evidence="10" id="KW-0476">Mercury</keyword>
<dbReference type="GO" id="GO:0003955">
    <property type="term" value="F:NAD(P)H dehydrogenase (quinone) activity"/>
    <property type="evidence" value="ECO:0007669"/>
    <property type="project" value="TreeGrafter"/>
</dbReference>
<dbReference type="RefSeq" id="WP_074701943.1">
    <property type="nucleotide sequence ID" value="NZ_CP018863.1"/>
</dbReference>
<evidence type="ECO:0000256" key="17">
    <source>
        <dbReference type="PIRSR" id="PIRSR000350-4"/>
    </source>
</evidence>
<dbReference type="Pfam" id="PF07992">
    <property type="entry name" value="Pyr_redox_2"/>
    <property type="match status" value="1"/>
</dbReference>
<dbReference type="InterPro" id="IPR036188">
    <property type="entry name" value="FAD/NAD-bd_sf"/>
</dbReference>
<keyword evidence="5" id="KW-0475">Mercuric resistance</keyword>
<evidence type="ECO:0000256" key="10">
    <source>
        <dbReference type="ARBA" id="ARBA00022914"/>
    </source>
</evidence>
<evidence type="ECO:0000256" key="13">
    <source>
        <dbReference type="ARBA" id="ARBA00023284"/>
    </source>
</evidence>
<protein>
    <recommendedName>
        <fullName evidence="4">Mercuric reductase</fullName>
        <ecNumber evidence="3">1.16.1.1</ecNumber>
    </recommendedName>
    <alternativeName>
        <fullName evidence="14">Hg(II) reductase</fullName>
    </alternativeName>
</protein>
<evidence type="ECO:0000313" key="21">
    <source>
        <dbReference type="EMBL" id="SDR06823.1"/>
    </source>
</evidence>
<feature type="domain" description="Pyridine nucleotide-disulphide oxidoreductase dimerisation" evidence="19">
    <location>
        <begin position="342"/>
        <end position="447"/>
    </location>
</feature>
<keyword evidence="22" id="KW-1185">Reference proteome</keyword>
<evidence type="ECO:0000256" key="6">
    <source>
        <dbReference type="ARBA" id="ARBA00022630"/>
    </source>
</evidence>
<evidence type="ECO:0000256" key="8">
    <source>
        <dbReference type="ARBA" id="ARBA00022827"/>
    </source>
</evidence>
<dbReference type="InterPro" id="IPR012999">
    <property type="entry name" value="Pyr_OxRdtase_I_AS"/>
</dbReference>
<dbReference type="OrthoDB" id="9800167at2"/>
<evidence type="ECO:0000259" key="19">
    <source>
        <dbReference type="Pfam" id="PF02852"/>
    </source>
</evidence>
<dbReference type="PRINTS" id="PR00368">
    <property type="entry name" value="FADPNR"/>
</dbReference>
<dbReference type="EMBL" id="FNKH01000002">
    <property type="protein sequence ID" value="SDR06823.1"/>
    <property type="molecule type" value="Genomic_DNA"/>
</dbReference>
<dbReference type="AlphaFoldDB" id="A0A1H1G116"/>
<evidence type="ECO:0000256" key="14">
    <source>
        <dbReference type="ARBA" id="ARBA00031725"/>
    </source>
</evidence>
<keyword evidence="12" id="KW-1015">Disulfide bond</keyword>
<evidence type="ECO:0000256" key="18">
    <source>
        <dbReference type="RuleBase" id="RU003691"/>
    </source>
</evidence>
<dbReference type="Gene3D" id="3.50.50.60">
    <property type="entry name" value="FAD/NAD(P)-binding domain"/>
    <property type="match status" value="2"/>
</dbReference>
<dbReference type="Gene3D" id="3.30.390.30">
    <property type="match status" value="1"/>
</dbReference>
<evidence type="ECO:0000259" key="20">
    <source>
        <dbReference type="Pfam" id="PF07992"/>
    </source>
</evidence>
<proteinExistence type="inferred from homology"/>
<keyword evidence="11 18" id="KW-0560">Oxidoreductase</keyword>
<comment type="subunit">
    <text evidence="2">Homodimer.</text>
</comment>
<evidence type="ECO:0000256" key="15">
    <source>
        <dbReference type="ARBA" id="ARBA00048984"/>
    </source>
</evidence>
<dbReference type="GO" id="GO:0045340">
    <property type="term" value="F:mercury ion binding"/>
    <property type="evidence" value="ECO:0007669"/>
    <property type="project" value="InterPro"/>
</dbReference>
<feature type="binding site" evidence="16">
    <location>
        <position position="261"/>
    </location>
    <ligand>
        <name>NAD(+)</name>
        <dbReference type="ChEBI" id="CHEBI:57540"/>
    </ligand>
</feature>
<evidence type="ECO:0000256" key="16">
    <source>
        <dbReference type="PIRSR" id="PIRSR000350-3"/>
    </source>
</evidence>
<dbReference type="PANTHER" id="PTHR43014">
    <property type="entry name" value="MERCURIC REDUCTASE"/>
    <property type="match status" value="1"/>
</dbReference>
<dbReference type="SUPFAM" id="SSF51905">
    <property type="entry name" value="FAD/NAD(P)-binding domain"/>
    <property type="match status" value="1"/>
</dbReference>
<keyword evidence="9" id="KW-0521">NADP</keyword>
<dbReference type="PROSITE" id="PS00076">
    <property type="entry name" value="PYRIDINE_REDOX_1"/>
    <property type="match status" value="1"/>
</dbReference>
<dbReference type="GO" id="GO:0050660">
    <property type="term" value="F:flavin adenine dinucleotide binding"/>
    <property type="evidence" value="ECO:0007669"/>
    <property type="project" value="InterPro"/>
</dbReference>
<dbReference type="InterPro" id="IPR023753">
    <property type="entry name" value="FAD/NAD-binding_dom"/>
</dbReference>
<keyword evidence="7" id="KW-0479">Metal-binding</keyword>
<reference evidence="21 22" key="1">
    <citation type="submission" date="2016-10" db="EMBL/GenBank/DDBJ databases">
        <authorList>
            <person name="de Groot N.N."/>
        </authorList>
    </citation>
    <scope>NUCLEOTIDE SEQUENCE [LARGE SCALE GENOMIC DNA]</scope>
    <source>
        <strain evidence="21 22">DSM 20117</strain>
    </source>
</reference>
<dbReference type="PIRSF" id="PIRSF000350">
    <property type="entry name" value="Mercury_reductase_MerA"/>
    <property type="match status" value="1"/>
</dbReference>
<dbReference type="GO" id="GO:0016152">
    <property type="term" value="F:mercury (II) reductase (NADP+) activity"/>
    <property type="evidence" value="ECO:0007669"/>
    <property type="project" value="UniProtKB-EC"/>
</dbReference>
<feature type="disulfide bond" description="Redox-active" evidence="17">
    <location>
        <begin position="44"/>
        <end position="49"/>
    </location>
</feature>
<accession>A0A1H1G116</accession>
<gene>
    <name evidence="21" type="ORF">SAMN04489742_3770</name>
</gene>
<dbReference type="PANTHER" id="PTHR43014:SF2">
    <property type="entry name" value="MERCURIC REDUCTASE"/>
    <property type="match status" value="1"/>
</dbReference>
<evidence type="ECO:0000256" key="12">
    <source>
        <dbReference type="ARBA" id="ARBA00023157"/>
    </source>
</evidence>
<evidence type="ECO:0000256" key="1">
    <source>
        <dbReference type="ARBA" id="ARBA00007532"/>
    </source>
</evidence>
<evidence type="ECO:0000256" key="7">
    <source>
        <dbReference type="ARBA" id="ARBA00022723"/>
    </source>
</evidence>
<keyword evidence="13 18" id="KW-0676">Redox-active center</keyword>
<feature type="binding site" evidence="16">
    <location>
        <begin position="178"/>
        <end position="185"/>
    </location>
    <ligand>
        <name>NAD(+)</name>
        <dbReference type="ChEBI" id="CHEBI:57540"/>
    </ligand>
</feature>
<feature type="domain" description="FAD/NAD(P)-binding" evidence="20">
    <location>
        <begin position="7"/>
        <end position="317"/>
    </location>
</feature>
<dbReference type="InterPro" id="IPR001100">
    <property type="entry name" value="Pyr_nuc-diS_OxRdtase"/>
</dbReference>
<dbReference type="GO" id="GO:0016668">
    <property type="term" value="F:oxidoreductase activity, acting on a sulfur group of donors, NAD(P) as acceptor"/>
    <property type="evidence" value="ECO:0007669"/>
    <property type="project" value="InterPro"/>
</dbReference>
<dbReference type="Pfam" id="PF02852">
    <property type="entry name" value="Pyr_redox_dim"/>
    <property type="match status" value="1"/>
</dbReference>
<evidence type="ECO:0000256" key="11">
    <source>
        <dbReference type="ARBA" id="ARBA00023002"/>
    </source>
</evidence>
<evidence type="ECO:0000256" key="9">
    <source>
        <dbReference type="ARBA" id="ARBA00022857"/>
    </source>
</evidence>
<keyword evidence="16" id="KW-0520">NAD</keyword>
<dbReference type="FunFam" id="3.30.390.30:FF:000001">
    <property type="entry name" value="Dihydrolipoyl dehydrogenase"/>
    <property type="match status" value="1"/>
</dbReference>
<evidence type="ECO:0000256" key="2">
    <source>
        <dbReference type="ARBA" id="ARBA00011738"/>
    </source>
</evidence>
<evidence type="ECO:0000256" key="3">
    <source>
        <dbReference type="ARBA" id="ARBA00012661"/>
    </source>
</evidence>
<feature type="binding site" evidence="16">
    <location>
        <position position="302"/>
    </location>
    <ligand>
        <name>FAD</name>
        <dbReference type="ChEBI" id="CHEBI:57692"/>
    </ligand>
</feature>
<dbReference type="EC" id="1.16.1.1" evidence="3"/>
<keyword evidence="16" id="KW-0547">Nucleotide-binding</keyword>
<dbReference type="InterPro" id="IPR021179">
    <property type="entry name" value="Mercury_reductase_MerA"/>
</dbReference>
<comment type="similarity">
    <text evidence="1 18">Belongs to the class-I pyridine nucleotide-disulfide oxidoreductase family.</text>
</comment>
<dbReference type="Proteomes" id="UP000181917">
    <property type="component" value="Unassembled WGS sequence"/>
</dbReference>
<keyword evidence="8 16" id="KW-0274">FAD</keyword>
<evidence type="ECO:0000313" key="22">
    <source>
        <dbReference type="Proteomes" id="UP000181917"/>
    </source>
</evidence>
<comment type="catalytic activity">
    <reaction evidence="15">
        <text>Hg + NADP(+) + H(+) = Hg(2+) + NADPH</text>
        <dbReference type="Rhea" id="RHEA:23856"/>
        <dbReference type="ChEBI" id="CHEBI:15378"/>
        <dbReference type="ChEBI" id="CHEBI:16170"/>
        <dbReference type="ChEBI" id="CHEBI:16793"/>
        <dbReference type="ChEBI" id="CHEBI:57783"/>
        <dbReference type="ChEBI" id="CHEBI:58349"/>
        <dbReference type="EC" id="1.16.1.1"/>
    </reaction>
</comment>
<evidence type="ECO:0000256" key="5">
    <source>
        <dbReference type="ARBA" id="ARBA00022466"/>
    </source>
</evidence>
<dbReference type="GO" id="GO:0050661">
    <property type="term" value="F:NADP binding"/>
    <property type="evidence" value="ECO:0007669"/>
    <property type="project" value="InterPro"/>
</dbReference>
<evidence type="ECO:0000256" key="4">
    <source>
        <dbReference type="ARBA" id="ARBA00014791"/>
    </source>
</evidence>
<name>A0A1H1G116_9MICC</name>
<comment type="cofactor">
    <cofactor evidence="16">
        <name>FAD</name>
        <dbReference type="ChEBI" id="CHEBI:57692"/>
    </cofactor>
    <text evidence="16">Binds 1 FAD per subunit.</text>
</comment>
<dbReference type="NCBIfam" id="TIGR02053">
    <property type="entry name" value="MerA"/>
    <property type="match status" value="1"/>
</dbReference>
<dbReference type="STRING" id="37928.SAMN04489742_3770"/>
<keyword evidence="6 18" id="KW-0285">Flavoprotein</keyword>